<name>A0A0U5F566_9PROT</name>
<dbReference type="AlphaFoldDB" id="A0A0U5F566"/>
<dbReference type="Proteomes" id="UP000068250">
    <property type="component" value="Chromosome I"/>
</dbReference>
<protein>
    <submittedName>
        <fullName evidence="1">Uncharacterized protein</fullName>
    </submittedName>
</protein>
<reference evidence="2" key="1">
    <citation type="submission" date="2014-09" db="EMBL/GenBank/DDBJ databases">
        <authorList>
            <person name="Illeghems K.G."/>
        </authorList>
    </citation>
    <scope>NUCLEOTIDE SEQUENCE [LARGE SCALE GENOMIC DNA]</scope>
    <source>
        <strain evidence="2">LMG 23848T</strain>
    </source>
</reference>
<accession>A0A0U5F566</accession>
<proteinExistence type="predicted"/>
<organism evidence="1 2">
    <name type="scientific">Acetobacter ghanensis</name>
    <dbReference type="NCBI Taxonomy" id="431306"/>
    <lineage>
        <taxon>Bacteria</taxon>
        <taxon>Pseudomonadati</taxon>
        <taxon>Pseudomonadota</taxon>
        <taxon>Alphaproteobacteria</taxon>
        <taxon>Acetobacterales</taxon>
        <taxon>Acetobacteraceae</taxon>
        <taxon>Acetobacter</taxon>
    </lineage>
</organism>
<evidence type="ECO:0000313" key="1">
    <source>
        <dbReference type="EMBL" id="CEF56122.1"/>
    </source>
</evidence>
<dbReference type="PATRIC" id="fig|431306.5.peg.1834"/>
<evidence type="ECO:0000313" key="2">
    <source>
        <dbReference type="Proteomes" id="UP000068250"/>
    </source>
</evidence>
<dbReference type="EMBL" id="LN609302">
    <property type="protein sequence ID" value="CEF56122.1"/>
    <property type="molecule type" value="Genomic_DNA"/>
</dbReference>
<gene>
    <name evidence="1" type="ORF">AGA_1794</name>
</gene>
<sequence length="32" mass="3785">MTLFACVKDVEFEFAGHFMHIMTGFKENFIFP</sequence>